<accession>A0A1G9F303</accession>
<dbReference type="AlphaFoldDB" id="A0A1G9F303"/>
<name>A0A1G9F303_9ACTN</name>
<keyword evidence="2" id="KW-1185">Reference proteome</keyword>
<proteinExistence type="predicted"/>
<organism evidence="1 2">
    <name type="scientific">Nonomuraea maritima</name>
    <dbReference type="NCBI Taxonomy" id="683260"/>
    <lineage>
        <taxon>Bacteria</taxon>
        <taxon>Bacillati</taxon>
        <taxon>Actinomycetota</taxon>
        <taxon>Actinomycetes</taxon>
        <taxon>Streptosporangiales</taxon>
        <taxon>Streptosporangiaceae</taxon>
        <taxon>Nonomuraea</taxon>
    </lineage>
</organism>
<evidence type="ECO:0000313" key="2">
    <source>
        <dbReference type="Proteomes" id="UP000198683"/>
    </source>
</evidence>
<reference evidence="1 2" key="1">
    <citation type="submission" date="2016-10" db="EMBL/GenBank/DDBJ databases">
        <authorList>
            <person name="de Groot N.N."/>
        </authorList>
    </citation>
    <scope>NUCLEOTIDE SEQUENCE [LARGE SCALE GENOMIC DNA]</scope>
    <source>
        <strain evidence="1 2">CGMCC 4.5681</strain>
    </source>
</reference>
<sequence>MRVGPAVTVFTLNAVPANAYVGADIPQVTKADGWKAPEA</sequence>
<protein>
    <submittedName>
        <fullName evidence="1">Uncharacterized protein</fullName>
    </submittedName>
</protein>
<evidence type="ECO:0000313" key="1">
    <source>
        <dbReference type="EMBL" id="SDK82762.1"/>
    </source>
</evidence>
<gene>
    <name evidence="1" type="ORF">SAMN05421874_111222</name>
</gene>
<dbReference type="Proteomes" id="UP000198683">
    <property type="component" value="Unassembled WGS sequence"/>
</dbReference>
<dbReference type="EMBL" id="FNFB01000011">
    <property type="protein sequence ID" value="SDK82762.1"/>
    <property type="molecule type" value="Genomic_DNA"/>
</dbReference>